<evidence type="ECO:0000256" key="1">
    <source>
        <dbReference type="SAM" id="MobiDB-lite"/>
    </source>
</evidence>
<evidence type="ECO:0000259" key="2">
    <source>
        <dbReference type="PROSITE" id="PS50994"/>
    </source>
</evidence>
<reference evidence="3 4" key="1">
    <citation type="submission" date="2018-12" db="EMBL/GenBank/DDBJ databases">
        <title>Draft genome sequence of Embleya hyalina NBRC 13850T.</title>
        <authorList>
            <person name="Komaki H."/>
            <person name="Hosoyama A."/>
            <person name="Kimura A."/>
            <person name="Ichikawa N."/>
            <person name="Tamura T."/>
        </authorList>
    </citation>
    <scope>NUCLEOTIDE SEQUENCE [LARGE SCALE GENOMIC DNA]</scope>
    <source>
        <strain evidence="3 4">NBRC 13850</strain>
    </source>
</reference>
<organism evidence="3 4">
    <name type="scientific">Embleya hyalina</name>
    <dbReference type="NCBI Taxonomy" id="516124"/>
    <lineage>
        <taxon>Bacteria</taxon>
        <taxon>Bacillati</taxon>
        <taxon>Actinomycetota</taxon>
        <taxon>Actinomycetes</taxon>
        <taxon>Kitasatosporales</taxon>
        <taxon>Streptomycetaceae</taxon>
        <taxon>Embleya</taxon>
    </lineage>
</organism>
<feature type="compositionally biased region" description="Basic and acidic residues" evidence="1">
    <location>
        <begin position="752"/>
        <end position="765"/>
    </location>
</feature>
<gene>
    <name evidence="3" type="ORF">EHYA_09618</name>
</gene>
<dbReference type="InterPro" id="IPR001584">
    <property type="entry name" value="Integrase_cat-core"/>
</dbReference>
<dbReference type="InterPro" id="IPR036397">
    <property type="entry name" value="RNaseH_sf"/>
</dbReference>
<dbReference type="SUPFAM" id="SSF53098">
    <property type="entry name" value="Ribonuclease H-like"/>
    <property type="match status" value="1"/>
</dbReference>
<protein>
    <submittedName>
        <fullName evidence="3">Transposase</fullName>
    </submittedName>
</protein>
<dbReference type="AlphaFoldDB" id="A0A401Z4S5"/>
<dbReference type="Gene3D" id="3.30.420.10">
    <property type="entry name" value="Ribonuclease H-like superfamily/Ribonuclease H"/>
    <property type="match status" value="1"/>
</dbReference>
<name>A0A401Z4S5_9ACTN</name>
<sequence>MNQAPVLEAPHPSGEILDVGDTVQFDGHAYTVSLLQGPRVSMEPCEEGVDAVTGLLPVLVAADDFAVLDRSGRPRPRPRVLHRNGEFEALPVRVRAQAREWERHVKQVLHQQMPNIPAATAPRPEYDPALRTLQERYAAKAGQLRALGRDVSAATVERKCRSWRAHGVMGLVDGRSTRRGSLYGRTDPRVVELLWEVMDAEAKAEESAGTAQRLWERLERAVARRYRRELDDPLERARLRVPRSTFYKLLRRLGVTVDDVTGTLVRRTARRARPRPPYTPTVARVPGELVQIDTTGLDILAIGDDGRPTPVEATIAIDIATRSIIGEMIVPRQSGDGPRGARVGGRATRALDAVFTIAQALAPVPGRSGWSPLTLLDGSDLPYEELLAADPRMEGAAARPVIRPRTVVIDHGRVFTGSVFSCACAELGIEVRHARTRTPTDKAVVERAMRTIKTRFSQYVAGHTARKLELRGRHFDKQPLWTIDQLQDMLGEWIALQWQQTPQGGLRSPYTPGLVLTPNQMYAAAVSLTGYRALPQTPGDNRKLLPVQWVSVTRKGIRINNRTYDLGDELAPFRRPSGIPGRRGRWEVHYNPYEPDVAWLYDHRAGEGQDPWVEVPFVFRRLVEDPWTERVWEQATAAHIAAGGSVRDERAIARAINELRERARRGHAPARAVVPPPFRGRKLETSAPHPDPRENLPDLDPAALTPYRSLDVPAADLFVDPYPPQAPKPPADDVLVALDWDIGDLDGLPPDDPDRPGPDAGTERR</sequence>
<dbReference type="OrthoDB" id="52928at2"/>
<dbReference type="GO" id="GO:0015074">
    <property type="term" value="P:DNA integration"/>
    <property type="evidence" value="ECO:0007669"/>
    <property type="project" value="InterPro"/>
</dbReference>
<dbReference type="PANTHER" id="PTHR35004">
    <property type="entry name" value="TRANSPOSASE RV3428C-RELATED"/>
    <property type="match status" value="1"/>
</dbReference>
<dbReference type="EMBL" id="BIFH01000053">
    <property type="protein sequence ID" value="GCE01844.1"/>
    <property type="molecule type" value="Genomic_DNA"/>
</dbReference>
<feature type="region of interest" description="Disordered" evidence="1">
    <location>
        <begin position="663"/>
        <end position="704"/>
    </location>
</feature>
<dbReference type="PANTHER" id="PTHR35004:SF6">
    <property type="entry name" value="TRANSPOSASE"/>
    <property type="match status" value="1"/>
</dbReference>
<evidence type="ECO:0000313" key="3">
    <source>
        <dbReference type="EMBL" id="GCE01844.1"/>
    </source>
</evidence>
<dbReference type="GO" id="GO:0003676">
    <property type="term" value="F:nucleic acid binding"/>
    <property type="evidence" value="ECO:0007669"/>
    <property type="project" value="InterPro"/>
</dbReference>
<accession>A0A401Z4S5</accession>
<feature type="domain" description="Integrase catalytic" evidence="2">
    <location>
        <begin position="282"/>
        <end position="520"/>
    </location>
</feature>
<comment type="caution">
    <text evidence="3">The sequence shown here is derived from an EMBL/GenBank/DDBJ whole genome shotgun (WGS) entry which is preliminary data.</text>
</comment>
<proteinExistence type="predicted"/>
<dbReference type="RefSeq" id="WP_126643423.1">
    <property type="nucleotide sequence ID" value="NZ_BIFH01000053.1"/>
</dbReference>
<dbReference type="InterPro" id="IPR012337">
    <property type="entry name" value="RNaseH-like_sf"/>
</dbReference>
<dbReference type="PROSITE" id="PS50994">
    <property type="entry name" value="INTEGRASE"/>
    <property type="match status" value="1"/>
</dbReference>
<dbReference type="Proteomes" id="UP000286931">
    <property type="component" value="Unassembled WGS sequence"/>
</dbReference>
<feature type="region of interest" description="Disordered" evidence="1">
    <location>
        <begin position="718"/>
        <end position="765"/>
    </location>
</feature>
<evidence type="ECO:0000313" key="4">
    <source>
        <dbReference type="Proteomes" id="UP000286931"/>
    </source>
</evidence>
<keyword evidence="4" id="KW-1185">Reference proteome</keyword>